<accession>A0A0B7HG73</accession>
<name>A0A0B7HG73_9FLAO</name>
<dbReference type="InterPro" id="IPR028049">
    <property type="entry name" value="Imm-NTF2"/>
</dbReference>
<feature type="domain" description="NTF2 fold immunity protein" evidence="1">
    <location>
        <begin position="176"/>
        <end position="292"/>
    </location>
</feature>
<evidence type="ECO:0000313" key="2">
    <source>
        <dbReference type="EMBL" id="CEN38691.1"/>
    </source>
</evidence>
<dbReference type="InterPro" id="IPR032675">
    <property type="entry name" value="LRR_dom_sf"/>
</dbReference>
<dbReference type="OrthoDB" id="6649798at2"/>
<evidence type="ECO:0000259" key="1">
    <source>
        <dbReference type="Pfam" id="PF15655"/>
    </source>
</evidence>
<dbReference type="RefSeq" id="WP_018278718.1">
    <property type="nucleotide sequence ID" value="NZ_CDOF01000022.1"/>
</dbReference>
<protein>
    <recommendedName>
        <fullName evidence="1">NTF2 fold immunity protein domain-containing protein</fullName>
    </recommendedName>
</protein>
<sequence>MSNLHPEAIEIGKSKNKGISLKYKPITDDDVQEICKCKSLVNVGLEGTDITDKALEYLATLPKLGLLWLGETKITGEGFIHFENHPKLDCIGIEKTKVDDNTLKIITKIPKLTTLRIDGTKITFEGLLAVADNKKLKPVSHTKFSAEQMEFFKQMQRNFAKKKTSATLSETEIERAKNHLLAFFKAMAEWEQFADINFNKGDENEITSKVKQLYQKYATKKHHNNDRYHWSTTKGGSYGEHQIVDIEIISKNRIYIYTNADIFQDRFLMIKQKDNSWQIDDCQRKRGNWEKQSL</sequence>
<reference evidence="2 3" key="1">
    <citation type="submission" date="2015-01" db="EMBL/GenBank/DDBJ databases">
        <authorList>
            <person name="MANFREDI Pablo"/>
        </authorList>
    </citation>
    <scope>NUCLEOTIDE SEQUENCE [LARGE SCALE GENOMIC DNA]</scope>
    <source>
        <strain evidence="2 3">Ccy74</strain>
    </source>
</reference>
<dbReference type="Pfam" id="PF15655">
    <property type="entry name" value="Imm-NTF2"/>
    <property type="match status" value="1"/>
</dbReference>
<proteinExistence type="predicted"/>
<dbReference type="SUPFAM" id="SSF52047">
    <property type="entry name" value="RNI-like"/>
    <property type="match status" value="1"/>
</dbReference>
<organism evidence="2 3">
    <name type="scientific">Capnocytophaga cynodegmi</name>
    <dbReference type="NCBI Taxonomy" id="28189"/>
    <lineage>
        <taxon>Bacteria</taxon>
        <taxon>Pseudomonadati</taxon>
        <taxon>Bacteroidota</taxon>
        <taxon>Flavobacteriia</taxon>
        <taxon>Flavobacteriales</taxon>
        <taxon>Flavobacteriaceae</taxon>
        <taxon>Capnocytophaga</taxon>
    </lineage>
</organism>
<dbReference type="Proteomes" id="UP000038083">
    <property type="component" value="Unassembled WGS sequence"/>
</dbReference>
<dbReference type="Gene3D" id="3.80.10.10">
    <property type="entry name" value="Ribonuclease Inhibitor"/>
    <property type="match status" value="2"/>
</dbReference>
<dbReference type="EMBL" id="CDOG01000023">
    <property type="protein sequence ID" value="CEN38691.1"/>
    <property type="molecule type" value="Genomic_DNA"/>
</dbReference>
<gene>
    <name evidence="2" type="ORF">CCYN74_30237</name>
</gene>
<evidence type="ECO:0000313" key="3">
    <source>
        <dbReference type="Proteomes" id="UP000038083"/>
    </source>
</evidence>
<dbReference type="AlphaFoldDB" id="A0A0B7HG73"/>